<keyword evidence="3 6" id="KW-0698">rRNA processing</keyword>
<dbReference type="GO" id="GO:0005634">
    <property type="term" value="C:nucleus"/>
    <property type="evidence" value="ECO:0007669"/>
    <property type="project" value="UniProtKB-SubCell"/>
</dbReference>
<dbReference type="PANTHER" id="PTHR20426">
    <property type="entry name" value="RIBOSOME BIOGENESIS PROTEIN TSR3 HOMOLOG"/>
    <property type="match status" value="1"/>
</dbReference>
<comment type="catalytic activity">
    <reaction evidence="6">
        <text>an N(1)-methylpseudouridine in rRNA + S-adenosyl-L-methionine = N(1)-methyl-N(3)-[(3S)-3-amino-3-carboxypropyl]pseudouridine in rRNA + S-methyl-5'-thioadenosine + H(+)</text>
        <dbReference type="Rhea" id="RHEA:63296"/>
        <dbReference type="Rhea" id="RHEA-COMP:11634"/>
        <dbReference type="Rhea" id="RHEA-COMP:16310"/>
        <dbReference type="ChEBI" id="CHEBI:15378"/>
        <dbReference type="ChEBI" id="CHEBI:17509"/>
        <dbReference type="ChEBI" id="CHEBI:59789"/>
        <dbReference type="ChEBI" id="CHEBI:74890"/>
        <dbReference type="ChEBI" id="CHEBI:146234"/>
        <dbReference type="EC" id="2.5.1.157"/>
    </reaction>
</comment>
<evidence type="ECO:0000259" key="8">
    <source>
        <dbReference type="Pfam" id="PF04068"/>
    </source>
</evidence>
<feature type="binding site" evidence="6">
    <location>
        <position position="127"/>
    </location>
    <ligand>
        <name>S-adenosyl-L-methionine</name>
        <dbReference type="ChEBI" id="CHEBI:59789"/>
    </ligand>
</feature>
<comment type="function">
    <text evidence="6">Aminocarboxypropyltransferase that catalyzes the aminocarboxypropyl transfer on pseudouridine at position 1191 (Psi1191) in 18S rRNA. It constitutes the last step in biosynthesis of the hypermodified N1-methyl-N3-(3-amino-3-carboxypropyl) pseudouridine (m1acp3-Psi) conserved in eukaryotic 18S rRNA.</text>
</comment>
<sequence>MGKNPRYNNKCKKKEVSTAEKRTENDLDHGFVDKKFPLKLAMWDFNHCDPKRCSGKKLERLGLIRSLKVGQNFKGIIVSPNGKKVVSPEDRDIVISSGCAVVECSWARLDEIPFNKIGGGGKTERLLPYLVAANQVNYGRPWKLNCVEAIAACLVITGHWDEAESLLSNFSWGVNFLKINDEILKKYASCKNSDEVKAVENEWLDKIEEEQQERKLQNRDGASIWLTGNTNRKGGVLPESESEPDSDIAFDSEEDFEYDSFGNIINHNDSYKKDVKYDSLGNIISSDIESLNAQYSDADSASDDIKFDSLGNIIYS</sequence>
<accession>A0A1L0FG03</accession>
<feature type="domain" description="RNase L inhibitor RLI-like possible metal-binding" evidence="8">
    <location>
        <begin position="39"/>
        <end position="71"/>
    </location>
</feature>
<comment type="catalytic activity">
    <reaction evidence="6">
        <text>N(1)-methylpseudouridine(1191) in yeast 18S rRNA + S-adenosyl-L-methionine = N(1)-methyl-N(3)-[(3S)-3-amino-3-carboxypropyl]pseudouridine(1191) in yeast 18S rRNA + S-methyl-5'-thioadenosine + H(+)</text>
        <dbReference type="Rhea" id="RHEA:63300"/>
        <dbReference type="Rhea" id="RHEA-COMP:13852"/>
        <dbReference type="Rhea" id="RHEA-COMP:16309"/>
        <dbReference type="ChEBI" id="CHEBI:15378"/>
        <dbReference type="ChEBI" id="CHEBI:17509"/>
        <dbReference type="ChEBI" id="CHEBI:59789"/>
        <dbReference type="ChEBI" id="CHEBI:74890"/>
        <dbReference type="ChEBI" id="CHEBI:146234"/>
    </reaction>
</comment>
<proteinExistence type="inferred from homology"/>
<reference evidence="10" key="1">
    <citation type="submission" date="2016-11" db="EMBL/GenBank/DDBJ databases">
        <authorList>
            <person name="Guldener U."/>
        </authorList>
    </citation>
    <scope>NUCLEOTIDE SEQUENCE [LARGE SCALE GENOMIC DNA]</scope>
</reference>
<keyword evidence="10" id="KW-1185">Reference proteome</keyword>
<feature type="binding site" evidence="6">
    <location>
        <position position="142"/>
    </location>
    <ligand>
        <name>S-adenosyl-L-methionine</name>
        <dbReference type="ChEBI" id="CHEBI:59789"/>
    </ligand>
</feature>
<gene>
    <name evidence="6" type="primary">TSR3</name>
    <name evidence="9" type="ORF">HGUI_00710</name>
</gene>
<comment type="similarity">
    <text evidence="6">Belongs to the TDD superfamily. TSR3 family.</text>
</comment>
<dbReference type="Proteomes" id="UP000183365">
    <property type="component" value="Unassembled WGS sequence"/>
</dbReference>
<evidence type="ECO:0000256" key="5">
    <source>
        <dbReference type="ARBA" id="ARBA00022691"/>
    </source>
</evidence>
<dbReference type="InterPro" id="IPR007209">
    <property type="entry name" value="RNaseL-inhib-like_metal-bd_dom"/>
</dbReference>
<dbReference type="OrthoDB" id="10262062at2759"/>
<keyword evidence="2 6" id="KW-0690">Ribosome biogenesis</keyword>
<keyword evidence="1 6" id="KW-0963">Cytoplasm</keyword>
<evidence type="ECO:0000256" key="4">
    <source>
        <dbReference type="ARBA" id="ARBA00022679"/>
    </source>
</evidence>
<dbReference type="GO" id="GO:0005737">
    <property type="term" value="C:cytoplasm"/>
    <property type="evidence" value="ECO:0007669"/>
    <property type="project" value="UniProtKB-SubCell"/>
</dbReference>
<dbReference type="InterPro" id="IPR022968">
    <property type="entry name" value="Tsr3-like"/>
</dbReference>
<evidence type="ECO:0000313" key="9">
    <source>
        <dbReference type="EMBL" id="SGZ38510.1"/>
    </source>
</evidence>
<keyword evidence="6" id="KW-0539">Nucleus</keyword>
<dbReference type="AlphaFoldDB" id="A0A1L0FG03"/>
<protein>
    <recommendedName>
        <fullName evidence="6">18S rRNA aminocarboxypropyltransferase</fullName>
        <ecNumber evidence="6">2.5.1.157</ecNumber>
    </recommendedName>
</protein>
<evidence type="ECO:0000256" key="1">
    <source>
        <dbReference type="ARBA" id="ARBA00022490"/>
    </source>
</evidence>
<name>A0A1L0FG03_9ASCO</name>
<dbReference type="InterPro" id="IPR007177">
    <property type="entry name" value="Tsr3_C"/>
</dbReference>
<dbReference type="VEuPathDB" id="FungiDB:HGUI_00710"/>
<dbReference type="GO" id="GO:0106388">
    <property type="term" value="F:rRNA small subunit aminocarboxypropyltransferase activity"/>
    <property type="evidence" value="ECO:0007669"/>
    <property type="project" value="UniProtKB-EC"/>
</dbReference>
<feature type="domain" description="16S/18S rRNA aminocarboxypropyltransferase Tsr3 C-terminal" evidence="7">
    <location>
        <begin position="76"/>
        <end position="204"/>
    </location>
</feature>
<comment type="subcellular location">
    <subcellularLocation>
        <location evidence="6">Cytoplasm</location>
    </subcellularLocation>
    <subcellularLocation>
        <location evidence="6">Nucleus</location>
    </subcellularLocation>
</comment>
<evidence type="ECO:0000259" key="7">
    <source>
        <dbReference type="Pfam" id="PF04034"/>
    </source>
</evidence>
<organism evidence="9 10">
    <name type="scientific">Hanseniaspora guilliermondii</name>
    <dbReference type="NCBI Taxonomy" id="56406"/>
    <lineage>
        <taxon>Eukaryota</taxon>
        <taxon>Fungi</taxon>
        <taxon>Dikarya</taxon>
        <taxon>Ascomycota</taxon>
        <taxon>Saccharomycotina</taxon>
        <taxon>Saccharomycetes</taxon>
        <taxon>Saccharomycodales</taxon>
        <taxon>Saccharomycodaceae</taxon>
        <taxon>Hanseniaspora</taxon>
    </lineage>
</organism>
<evidence type="ECO:0000313" key="10">
    <source>
        <dbReference type="Proteomes" id="UP000183365"/>
    </source>
</evidence>
<dbReference type="PANTHER" id="PTHR20426:SF0">
    <property type="entry name" value="18S RRNA AMINOCARBOXYPROPYLTRANSFERASE"/>
    <property type="match status" value="1"/>
</dbReference>
<dbReference type="HAMAP" id="MF_01116">
    <property type="entry name" value="TSR3"/>
    <property type="match status" value="1"/>
</dbReference>
<evidence type="ECO:0000256" key="2">
    <source>
        <dbReference type="ARBA" id="ARBA00022517"/>
    </source>
</evidence>
<dbReference type="GO" id="GO:0030490">
    <property type="term" value="P:maturation of SSU-rRNA"/>
    <property type="evidence" value="ECO:0007669"/>
    <property type="project" value="TreeGrafter"/>
</dbReference>
<dbReference type="GO" id="GO:0000455">
    <property type="term" value="P:enzyme-directed rRNA pseudouridine synthesis"/>
    <property type="evidence" value="ECO:0007669"/>
    <property type="project" value="UniProtKB-UniRule"/>
</dbReference>
<feature type="binding site" evidence="6">
    <location>
        <position position="54"/>
    </location>
    <ligand>
        <name>S-adenosyl-L-methionine</name>
        <dbReference type="ChEBI" id="CHEBI:59789"/>
    </ligand>
</feature>
<evidence type="ECO:0000256" key="6">
    <source>
        <dbReference type="HAMAP-Rule" id="MF_03146"/>
    </source>
</evidence>
<dbReference type="NCBIfam" id="NF002621">
    <property type="entry name" value="PRK02287.1"/>
    <property type="match status" value="1"/>
</dbReference>
<keyword evidence="5 6" id="KW-0949">S-adenosyl-L-methionine</keyword>
<dbReference type="EMBL" id="FQNF01000008">
    <property type="protein sequence ID" value="SGZ38510.1"/>
    <property type="molecule type" value="Genomic_DNA"/>
</dbReference>
<dbReference type="Pfam" id="PF04034">
    <property type="entry name" value="Ribo_biogen_C"/>
    <property type="match status" value="1"/>
</dbReference>
<dbReference type="GO" id="GO:1904047">
    <property type="term" value="F:S-adenosyl-L-methionine binding"/>
    <property type="evidence" value="ECO:0007669"/>
    <property type="project" value="UniProtKB-UniRule"/>
</dbReference>
<dbReference type="Pfam" id="PF04068">
    <property type="entry name" value="Fer4_RLI"/>
    <property type="match status" value="1"/>
</dbReference>
<dbReference type="EC" id="2.5.1.157" evidence="6"/>
<feature type="binding site" evidence="6">
    <location>
        <position position="102"/>
    </location>
    <ligand>
        <name>S-adenosyl-L-methionine</name>
        <dbReference type="ChEBI" id="CHEBI:59789"/>
    </ligand>
</feature>
<evidence type="ECO:0000256" key="3">
    <source>
        <dbReference type="ARBA" id="ARBA00022552"/>
    </source>
</evidence>
<keyword evidence="4 6" id="KW-0808">Transferase</keyword>